<dbReference type="Proteomes" id="UP001595848">
    <property type="component" value="Unassembled WGS sequence"/>
</dbReference>
<organism evidence="1 2">
    <name type="scientific">Candidimonas humi</name>
    <dbReference type="NCBI Taxonomy" id="683355"/>
    <lineage>
        <taxon>Bacteria</taxon>
        <taxon>Pseudomonadati</taxon>
        <taxon>Pseudomonadota</taxon>
        <taxon>Betaproteobacteria</taxon>
        <taxon>Burkholderiales</taxon>
        <taxon>Alcaligenaceae</taxon>
        <taxon>Candidimonas</taxon>
    </lineage>
</organism>
<protein>
    <submittedName>
        <fullName evidence="1">Uncharacterized protein</fullName>
    </submittedName>
</protein>
<comment type="caution">
    <text evidence="1">The sequence shown here is derived from an EMBL/GenBank/DDBJ whole genome shotgun (WGS) entry which is preliminary data.</text>
</comment>
<accession>A0ABV8NXS9</accession>
<evidence type="ECO:0000313" key="2">
    <source>
        <dbReference type="Proteomes" id="UP001595848"/>
    </source>
</evidence>
<keyword evidence="2" id="KW-1185">Reference proteome</keyword>
<name>A0ABV8NXS9_9BURK</name>
<evidence type="ECO:0000313" key="1">
    <source>
        <dbReference type="EMBL" id="MFC4200698.1"/>
    </source>
</evidence>
<dbReference type="EMBL" id="JBHSBV010000002">
    <property type="protein sequence ID" value="MFC4200698.1"/>
    <property type="molecule type" value="Genomic_DNA"/>
</dbReference>
<gene>
    <name evidence="1" type="ORF">ACFOY1_07015</name>
</gene>
<reference evidence="2" key="1">
    <citation type="journal article" date="2019" name="Int. J. Syst. Evol. Microbiol.">
        <title>The Global Catalogue of Microorganisms (GCM) 10K type strain sequencing project: providing services to taxonomists for standard genome sequencing and annotation.</title>
        <authorList>
            <consortium name="The Broad Institute Genomics Platform"/>
            <consortium name="The Broad Institute Genome Sequencing Center for Infectious Disease"/>
            <person name="Wu L."/>
            <person name="Ma J."/>
        </authorList>
    </citation>
    <scope>NUCLEOTIDE SEQUENCE [LARGE SCALE GENOMIC DNA]</scope>
    <source>
        <strain evidence="2">LMG 24813</strain>
    </source>
</reference>
<dbReference type="RefSeq" id="WP_217964068.1">
    <property type="nucleotide sequence ID" value="NZ_JAHTBN010000003.1"/>
</dbReference>
<sequence>MGHLKTQNQLSRINGDYQQLMEELQAHGIDTNPFGVLQIERFALVDLLIDEIRGLKAKVDMLGKIESARKKRDAWHVQ</sequence>
<proteinExistence type="predicted"/>